<sequence length="588" mass="64677">MRNWGVAAFAAMGVCASGAVHGLAKEVTPQMEYGKTIKDYQSVSAAGDSPFGESINPITGELSFSQADIVLEGTGPAIVLTRTTKTQQQDKSYDSPVFGDWDLSIPRIETMLRDDPKTQKPAGENWRVGIANTQQRCTRFDAPNLAMDEWWHGYDFVTEDGARQLLLKRAVENTAPKPTMRDAAGAPMVFPALTLSHWQIGCLPNTANGEAGEAYLAVSPDGTKYSLDYLVQADTSAVIEDDPDANRIHRKFATMFATRIEDRFGNWVRYHYTGKQLTQITAKDGRSVRLTWGTEYPVVTAITVMPGTASERTWRYSYSFAVMGGTNIITSAKLTGVQLPDNSRWTYAGWVADLDPPSHQQQTNCDIRNGGQLSLSQGDRTATVTAPSGAIGTFVRSAAWRGRSYVSSTCYRDPVTNHSQETNPPLFGAWVLTQRTVSGPGLPTRTWTYAHSQAQSSALRDACAAVGTCAEEAFVDMSDPDGHRTRLVYSTRWGISEGRQLRSEVYQAESTLMRTTTYTYAPHDQGPWPARIGLTRMTQRTAIDKLERLSPVVTTTIVQQGRTFTSSVEAFDVFGRSTRVVRRSAPAP</sequence>
<comment type="caution">
    <text evidence="1">The sequence shown here is derived from an EMBL/GenBank/DDBJ whole genome shotgun (WGS) entry which is preliminary data.</text>
</comment>
<organism evidence="1 2">
    <name type="scientific">Noviluteimonas gilva</name>
    <dbReference type="NCBI Taxonomy" id="2682097"/>
    <lineage>
        <taxon>Bacteria</taxon>
        <taxon>Pseudomonadati</taxon>
        <taxon>Pseudomonadota</taxon>
        <taxon>Gammaproteobacteria</taxon>
        <taxon>Lysobacterales</taxon>
        <taxon>Lysobacteraceae</taxon>
        <taxon>Noviluteimonas</taxon>
    </lineage>
</organism>
<dbReference type="EMBL" id="WOXT01000002">
    <property type="protein sequence ID" value="MUV14269.1"/>
    <property type="molecule type" value="Genomic_DNA"/>
</dbReference>
<dbReference type="AlphaFoldDB" id="A0A7C9I595"/>
<dbReference type="RefSeq" id="WP_156641570.1">
    <property type="nucleotide sequence ID" value="NZ_WOXT01000002.1"/>
</dbReference>
<protein>
    <submittedName>
        <fullName evidence="1">Uncharacterized protein</fullName>
    </submittedName>
</protein>
<evidence type="ECO:0000313" key="1">
    <source>
        <dbReference type="EMBL" id="MUV14269.1"/>
    </source>
</evidence>
<dbReference type="Proteomes" id="UP000479692">
    <property type="component" value="Unassembled WGS sequence"/>
</dbReference>
<accession>A0A7C9I595</accession>
<gene>
    <name evidence="1" type="ORF">GN331_08630</name>
</gene>
<evidence type="ECO:0000313" key="2">
    <source>
        <dbReference type="Proteomes" id="UP000479692"/>
    </source>
</evidence>
<reference evidence="1 2" key="1">
    <citation type="submission" date="2019-12" db="EMBL/GenBank/DDBJ databases">
        <authorList>
            <person name="Xu J."/>
        </authorList>
    </citation>
    <scope>NUCLEOTIDE SEQUENCE [LARGE SCALE GENOMIC DNA]</scope>
    <source>
        <strain evidence="1 2">HX-5-24</strain>
    </source>
</reference>
<name>A0A7C9I595_9GAMM</name>
<proteinExistence type="predicted"/>
<keyword evidence="2" id="KW-1185">Reference proteome</keyword>